<feature type="region of interest" description="Disordered" evidence="6">
    <location>
        <begin position="88"/>
        <end position="133"/>
    </location>
</feature>
<protein>
    <recommendedName>
        <fullName evidence="7">Plectin/eS10 N-terminal domain-containing protein</fullName>
    </recommendedName>
</protein>
<reference evidence="8" key="1">
    <citation type="submission" date="2021-01" db="EMBL/GenBank/DDBJ databases">
        <authorList>
            <person name="Corre E."/>
            <person name="Pelletier E."/>
            <person name="Niang G."/>
            <person name="Scheremetjew M."/>
            <person name="Finn R."/>
            <person name="Kale V."/>
            <person name="Holt S."/>
            <person name="Cochrane G."/>
            <person name="Meng A."/>
            <person name="Brown T."/>
            <person name="Cohen L."/>
        </authorList>
    </citation>
    <scope>NUCLEOTIDE SEQUENCE</scope>
    <source>
        <strain evidence="8">CCMP3278</strain>
    </source>
</reference>
<dbReference type="InterPro" id="IPR036388">
    <property type="entry name" value="WH-like_DNA-bd_sf"/>
</dbReference>
<dbReference type="Gene3D" id="1.10.10.10">
    <property type="entry name" value="Winged helix-like DNA-binding domain superfamily/Winged helix DNA-binding domain"/>
    <property type="match status" value="1"/>
</dbReference>
<gene>
    <name evidence="8" type="ORF">TOLI1172_LOCUS4617</name>
</gene>
<dbReference type="GO" id="GO:0003723">
    <property type="term" value="F:RNA binding"/>
    <property type="evidence" value="ECO:0007669"/>
    <property type="project" value="TreeGrafter"/>
</dbReference>
<dbReference type="FunFam" id="1.10.10.10:FF:000025">
    <property type="entry name" value="40S ribosomal protein S10"/>
    <property type="match status" value="1"/>
</dbReference>
<evidence type="ECO:0000259" key="7">
    <source>
        <dbReference type="Pfam" id="PF03501"/>
    </source>
</evidence>
<evidence type="ECO:0000256" key="3">
    <source>
        <dbReference type="ARBA" id="ARBA00022490"/>
    </source>
</evidence>
<comment type="similarity">
    <text evidence="2">Belongs to the eukaryotic ribosomal protein eS10 family.</text>
</comment>
<sequence length="133" mass="15439">MMIPKKDRVTVYSQLFKDGVMVVEKDMFAEKHMELDVPNLFVMKLCQSLQTREFVKGRFNWNHYYYFLTDAGVQFLRGYLNIPSNAMPNTLVKPRPTAPVGARGDMGEKRPGPGGDFRPDFRRDNEYRSAPKQ</sequence>
<accession>A0A7S1ERY2</accession>
<evidence type="ECO:0000256" key="1">
    <source>
        <dbReference type="ARBA" id="ARBA00004496"/>
    </source>
</evidence>
<dbReference type="InterPro" id="IPR037447">
    <property type="entry name" value="Ribosomal_eS10"/>
</dbReference>
<name>A0A7S1ERY2_9RHOD</name>
<feature type="domain" description="Plectin/eS10 N-terminal" evidence="7">
    <location>
        <begin position="3"/>
        <end position="93"/>
    </location>
</feature>
<organism evidence="8">
    <name type="scientific">Timspurckia oligopyrenoides</name>
    <dbReference type="NCBI Taxonomy" id="708627"/>
    <lineage>
        <taxon>Eukaryota</taxon>
        <taxon>Rhodophyta</taxon>
        <taxon>Bangiophyceae</taxon>
        <taxon>Porphyridiales</taxon>
        <taxon>Porphyridiaceae</taxon>
        <taxon>Timspurckia</taxon>
    </lineage>
</organism>
<evidence type="ECO:0000256" key="5">
    <source>
        <dbReference type="ARBA" id="ARBA00023274"/>
    </source>
</evidence>
<dbReference type="AlphaFoldDB" id="A0A7S1ERY2"/>
<dbReference type="PANTHER" id="PTHR12146:SF0">
    <property type="entry name" value="RIBOSOMAL PROTEIN S10"/>
    <property type="match status" value="1"/>
</dbReference>
<dbReference type="GO" id="GO:0003735">
    <property type="term" value="F:structural constituent of ribosome"/>
    <property type="evidence" value="ECO:0007669"/>
    <property type="project" value="TreeGrafter"/>
</dbReference>
<dbReference type="EMBL" id="HBFP01006473">
    <property type="protein sequence ID" value="CAD8820226.1"/>
    <property type="molecule type" value="Transcribed_RNA"/>
</dbReference>
<proteinExistence type="inferred from homology"/>
<evidence type="ECO:0000256" key="6">
    <source>
        <dbReference type="SAM" id="MobiDB-lite"/>
    </source>
</evidence>
<evidence type="ECO:0000256" key="2">
    <source>
        <dbReference type="ARBA" id="ARBA00007278"/>
    </source>
</evidence>
<dbReference type="PANTHER" id="PTHR12146">
    <property type="entry name" value="40S RIBOSOMAL PROTEIN S10"/>
    <property type="match status" value="1"/>
</dbReference>
<evidence type="ECO:0000313" key="8">
    <source>
        <dbReference type="EMBL" id="CAD8820226.1"/>
    </source>
</evidence>
<comment type="subcellular location">
    <subcellularLocation>
        <location evidence="1">Cytoplasm</location>
    </subcellularLocation>
</comment>
<dbReference type="InterPro" id="IPR005326">
    <property type="entry name" value="Plectin_eS10_N"/>
</dbReference>
<keyword evidence="3" id="KW-0963">Cytoplasm</keyword>
<feature type="compositionally biased region" description="Basic and acidic residues" evidence="6">
    <location>
        <begin position="105"/>
        <end position="133"/>
    </location>
</feature>
<dbReference type="Pfam" id="PF03501">
    <property type="entry name" value="S10_plectin"/>
    <property type="match status" value="1"/>
</dbReference>
<evidence type="ECO:0000256" key="4">
    <source>
        <dbReference type="ARBA" id="ARBA00022980"/>
    </source>
</evidence>
<keyword evidence="4" id="KW-0689">Ribosomal protein</keyword>
<dbReference type="GO" id="GO:0022627">
    <property type="term" value="C:cytosolic small ribosomal subunit"/>
    <property type="evidence" value="ECO:0007669"/>
    <property type="project" value="TreeGrafter"/>
</dbReference>
<keyword evidence="5" id="KW-0687">Ribonucleoprotein</keyword>